<feature type="region of interest" description="Disordered" evidence="6">
    <location>
        <begin position="101"/>
        <end position="158"/>
    </location>
</feature>
<sequence length="580" mass="65143">MVAPRFKLPHVSHNDQGWGPASDESIQQFKDIPYAPYSKGDKLGRVADWYDPEGTQNMGRDHRGRHQRRQDPYQAYGAGTSTVFVHHQEEDEASFSLVDSRAQAMKKTAARSQQPGQGGRGGRGGAGRGGFQRLGTQRGSHRGGRGGHGAGGFRRRPGWRDYDRPQRIRFATINVGEEWKLLEDIEFHRLAKLSYSVEQPTDVALCGQVNVYAKSYDRVNLRSEQPLRRSEYIYYDVTASEDPIMERLARQDKARVFATDSVITMLMCTTRTVYPWDLVINRVGNKLYLDKRNGGPLDFVTVNENAYDQPIESNDKENINSPSMLAVEATRVNREFQMQAVDTQQRVNMPEGNPFHEADVKEPPASAAYRYRLFDLTTYRVVKEGVDSDDDVEIEAADTSCPMIIRTQLDAALSSGEDPHKLSYVSLHALNQFDVRAPGNGGALDWRKKLDSSRGAVVATETKNNSCKLARWALQGLISGADQVKFGYVVRQMPGDNKRHTVIGTQSYKPQDLAKQANVNLKNSWGIIKAVVDLCLKLPEGKYVMVRDPNKAHLQIYSVPLDTFEGDDDEDQTENPVDEK</sequence>
<gene>
    <name evidence="7" type="ORF">IWQ62_001187</name>
</gene>
<dbReference type="Proteomes" id="UP001150925">
    <property type="component" value="Unassembled WGS sequence"/>
</dbReference>
<dbReference type="GO" id="GO:0002191">
    <property type="term" value="P:cap-dependent translational initiation"/>
    <property type="evidence" value="ECO:0007669"/>
    <property type="project" value="UniProtKB-UniRule"/>
</dbReference>
<dbReference type="GO" id="GO:0016282">
    <property type="term" value="C:eukaryotic 43S preinitiation complex"/>
    <property type="evidence" value="ECO:0007669"/>
    <property type="project" value="UniProtKB-UniRule"/>
</dbReference>
<reference evidence="7" key="1">
    <citation type="submission" date="2022-07" db="EMBL/GenBank/DDBJ databases">
        <title>Phylogenomic reconstructions and comparative analyses of Kickxellomycotina fungi.</title>
        <authorList>
            <person name="Reynolds N.K."/>
            <person name="Stajich J.E."/>
            <person name="Barry K."/>
            <person name="Grigoriev I.V."/>
            <person name="Crous P."/>
            <person name="Smith M.E."/>
        </authorList>
    </citation>
    <scope>NUCLEOTIDE SEQUENCE</scope>
    <source>
        <strain evidence="7">RSA 1196</strain>
    </source>
</reference>
<dbReference type="EMBL" id="JANBPY010000167">
    <property type="protein sequence ID" value="KAJ1968538.1"/>
    <property type="molecule type" value="Genomic_DNA"/>
</dbReference>
<dbReference type="GO" id="GO:0001732">
    <property type="term" value="P:formation of cytoplasmic translation initiation complex"/>
    <property type="evidence" value="ECO:0007669"/>
    <property type="project" value="UniProtKB-UniRule"/>
</dbReference>
<accession>A0A9W8AZM5</accession>
<comment type="subunit">
    <text evidence="5">Component of the eukaryotic translation initiation factor 3 (eIF-3) complex.</text>
</comment>
<feature type="compositionally biased region" description="Gly residues" evidence="6">
    <location>
        <begin position="116"/>
        <end position="132"/>
    </location>
</feature>
<keyword evidence="3" id="KW-0694">RNA-binding</keyword>
<comment type="subcellular location">
    <subcellularLocation>
        <location evidence="5">Cytoplasm</location>
    </subcellularLocation>
</comment>
<dbReference type="PANTHER" id="PTHR12399:SF0">
    <property type="entry name" value="EUKARYOTIC TRANSLATION INITIATION FACTOR 3 SUBUNIT D"/>
    <property type="match status" value="1"/>
</dbReference>
<keyword evidence="4 5" id="KW-0648">Protein biosynthesis</keyword>
<comment type="similarity">
    <text evidence="5">Belongs to the eIF-3 subunit D family.</text>
</comment>
<comment type="domain">
    <text evidence="5">The RNA gate region regulates mRNA cap recognition to prevent promiscuous mRNA-binding before assembly of eif3d into the full eukaryotic translation initiation factor 3 (eIF-3) complex.</text>
</comment>
<protein>
    <recommendedName>
        <fullName evidence="5">Eukaryotic translation initiation factor 3 subunit D</fullName>
        <shortName evidence="5">eIF3d</shortName>
    </recommendedName>
</protein>
<keyword evidence="1 5" id="KW-0963">Cytoplasm</keyword>
<feature type="region of interest" description="Disordered" evidence="6">
    <location>
        <begin position="1"/>
        <end position="23"/>
    </location>
</feature>
<organism evidence="7 8">
    <name type="scientific">Dispira parvispora</name>
    <dbReference type="NCBI Taxonomy" id="1520584"/>
    <lineage>
        <taxon>Eukaryota</taxon>
        <taxon>Fungi</taxon>
        <taxon>Fungi incertae sedis</taxon>
        <taxon>Zoopagomycota</taxon>
        <taxon>Kickxellomycotina</taxon>
        <taxon>Dimargaritomycetes</taxon>
        <taxon>Dimargaritales</taxon>
        <taxon>Dimargaritaceae</taxon>
        <taxon>Dispira</taxon>
    </lineage>
</organism>
<dbReference type="OrthoDB" id="16538at2759"/>
<proteinExistence type="inferred from homology"/>
<keyword evidence="2 5" id="KW-0396">Initiation factor</keyword>
<keyword evidence="8" id="KW-1185">Reference proteome</keyword>
<name>A0A9W8AZM5_9FUNG</name>
<evidence type="ECO:0000256" key="6">
    <source>
        <dbReference type="SAM" id="MobiDB-lite"/>
    </source>
</evidence>
<evidence type="ECO:0000256" key="5">
    <source>
        <dbReference type="HAMAP-Rule" id="MF_03003"/>
    </source>
</evidence>
<evidence type="ECO:0000256" key="2">
    <source>
        <dbReference type="ARBA" id="ARBA00022540"/>
    </source>
</evidence>
<evidence type="ECO:0000313" key="8">
    <source>
        <dbReference type="Proteomes" id="UP001150925"/>
    </source>
</evidence>
<dbReference type="Pfam" id="PF05091">
    <property type="entry name" value="eIF-3_zeta"/>
    <property type="match status" value="1"/>
</dbReference>
<comment type="function">
    <text evidence="5">mRNA cap-binding component of the eukaryotic translation initiation factor 3 (eIF-3) complex, which is involved in protein synthesis of a specialized repertoire of mRNAs and, together with other initiation factors, stimulates binding of mRNA and methionyl-tRNAi to the 40S ribosome. The eIF-3 complex specifically targets and initiates translation of a subset of mRNAs involved in cell proliferation. In the eIF-3 complex, eif3d specifically recognizes and binds the 7-methylguanosine cap of a subset of mRNAs.</text>
</comment>
<feature type="region of interest" description="RNA gate" evidence="5">
    <location>
        <begin position="296"/>
        <end position="310"/>
    </location>
</feature>
<dbReference type="HAMAP" id="MF_03003">
    <property type="entry name" value="eIF3d"/>
    <property type="match status" value="1"/>
</dbReference>
<comment type="caution">
    <text evidence="7">The sequence shown here is derived from an EMBL/GenBank/DDBJ whole genome shotgun (WGS) entry which is preliminary data.</text>
</comment>
<dbReference type="InterPro" id="IPR007783">
    <property type="entry name" value="eIF3d"/>
</dbReference>
<dbReference type="GO" id="GO:0098808">
    <property type="term" value="F:mRNA cap binding"/>
    <property type="evidence" value="ECO:0007669"/>
    <property type="project" value="UniProtKB-UniRule"/>
</dbReference>
<dbReference type="PIRSF" id="PIRSF016281">
    <property type="entry name" value="EIF-3_zeta"/>
    <property type="match status" value="1"/>
</dbReference>
<dbReference type="GO" id="GO:0005852">
    <property type="term" value="C:eukaryotic translation initiation factor 3 complex"/>
    <property type="evidence" value="ECO:0007669"/>
    <property type="project" value="UniProtKB-UniRule"/>
</dbReference>
<dbReference type="GO" id="GO:0033290">
    <property type="term" value="C:eukaryotic 48S preinitiation complex"/>
    <property type="evidence" value="ECO:0007669"/>
    <property type="project" value="UniProtKB-UniRule"/>
</dbReference>
<dbReference type="AlphaFoldDB" id="A0A9W8AZM5"/>
<dbReference type="GO" id="GO:0003743">
    <property type="term" value="F:translation initiation factor activity"/>
    <property type="evidence" value="ECO:0007669"/>
    <property type="project" value="UniProtKB-UniRule"/>
</dbReference>
<evidence type="ECO:0000256" key="1">
    <source>
        <dbReference type="ARBA" id="ARBA00022490"/>
    </source>
</evidence>
<evidence type="ECO:0000313" key="7">
    <source>
        <dbReference type="EMBL" id="KAJ1968538.1"/>
    </source>
</evidence>
<evidence type="ECO:0000256" key="4">
    <source>
        <dbReference type="ARBA" id="ARBA00022917"/>
    </source>
</evidence>
<evidence type="ECO:0000256" key="3">
    <source>
        <dbReference type="ARBA" id="ARBA00022884"/>
    </source>
</evidence>
<dbReference type="PANTHER" id="PTHR12399">
    <property type="entry name" value="EUKARYOTIC TRANSLATION INITIATION FACTOR 3 SUBUNIT 7"/>
    <property type="match status" value="1"/>
</dbReference>